<organism evidence="4 5">
    <name type="scientific">Psychromicrobium silvestre</name>
    <dbReference type="NCBI Taxonomy" id="1645614"/>
    <lineage>
        <taxon>Bacteria</taxon>
        <taxon>Bacillati</taxon>
        <taxon>Actinomycetota</taxon>
        <taxon>Actinomycetes</taxon>
        <taxon>Micrococcales</taxon>
        <taxon>Micrococcaceae</taxon>
        <taxon>Psychromicrobium</taxon>
    </lineage>
</organism>
<dbReference type="CDD" id="cd00886">
    <property type="entry name" value="MogA_MoaB"/>
    <property type="match status" value="1"/>
</dbReference>
<evidence type="ECO:0000256" key="2">
    <source>
        <dbReference type="ARBA" id="ARBA00023150"/>
    </source>
</evidence>
<dbReference type="Gene3D" id="3.40.980.10">
    <property type="entry name" value="MoaB/Mog-like domain"/>
    <property type="match status" value="1"/>
</dbReference>
<dbReference type="PANTHER" id="PTHR43764">
    <property type="entry name" value="MOLYBDENUM COFACTOR BIOSYNTHESIS"/>
    <property type="match status" value="1"/>
</dbReference>
<dbReference type="EMBL" id="JACBYQ010000002">
    <property type="protein sequence ID" value="NYE96725.1"/>
    <property type="molecule type" value="Genomic_DNA"/>
</dbReference>
<evidence type="ECO:0000313" key="5">
    <source>
        <dbReference type="Proteomes" id="UP000521748"/>
    </source>
</evidence>
<dbReference type="SUPFAM" id="SSF53218">
    <property type="entry name" value="Molybdenum cofactor biosynthesis proteins"/>
    <property type="match status" value="1"/>
</dbReference>
<dbReference type="GO" id="GO:0006777">
    <property type="term" value="P:Mo-molybdopterin cofactor biosynthetic process"/>
    <property type="evidence" value="ECO:0007669"/>
    <property type="project" value="UniProtKB-KW"/>
</dbReference>
<dbReference type="InterPro" id="IPR001453">
    <property type="entry name" value="MoaB/Mog_dom"/>
</dbReference>
<dbReference type="InterPro" id="IPR036425">
    <property type="entry name" value="MoaB/Mog-like_dom_sf"/>
</dbReference>
<keyword evidence="5" id="KW-1185">Reference proteome</keyword>
<dbReference type="RefSeq" id="WP_179390346.1">
    <property type="nucleotide sequence ID" value="NZ_JACBYQ010000002.1"/>
</dbReference>
<reference evidence="4 5" key="1">
    <citation type="submission" date="2020-07" db="EMBL/GenBank/DDBJ databases">
        <title>Sequencing the genomes of 1000 actinobacteria strains.</title>
        <authorList>
            <person name="Klenk H.-P."/>
        </authorList>
    </citation>
    <scope>NUCLEOTIDE SEQUENCE [LARGE SCALE GENOMIC DNA]</scope>
    <source>
        <strain evidence="4 5">DSM 102047</strain>
    </source>
</reference>
<feature type="domain" description="MoaB/Mog" evidence="3">
    <location>
        <begin position="6"/>
        <end position="148"/>
    </location>
</feature>
<evidence type="ECO:0000256" key="1">
    <source>
        <dbReference type="ARBA" id="ARBA00005046"/>
    </source>
</evidence>
<dbReference type="Pfam" id="PF00994">
    <property type="entry name" value="MoCF_biosynth"/>
    <property type="match status" value="1"/>
</dbReference>
<dbReference type="UniPathway" id="UPA00344"/>
<proteinExistence type="predicted"/>
<comment type="pathway">
    <text evidence="1">Cofactor biosynthesis; molybdopterin biosynthesis.</text>
</comment>
<gene>
    <name evidence="4" type="ORF">FHU41_002975</name>
</gene>
<evidence type="ECO:0000259" key="3">
    <source>
        <dbReference type="SMART" id="SM00852"/>
    </source>
</evidence>
<dbReference type="InterPro" id="IPR051920">
    <property type="entry name" value="MPT_Adenylyltrnsfr/MoaC-Rel"/>
</dbReference>
<protein>
    <submittedName>
        <fullName evidence="4">Molybdenum cofactor synthesis domain-containing protein</fullName>
    </submittedName>
</protein>
<comment type="caution">
    <text evidence="4">The sequence shown here is derived from an EMBL/GenBank/DDBJ whole genome shotgun (WGS) entry which is preliminary data.</text>
</comment>
<dbReference type="SMART" id="SM00852">
    <property type="entry name" value="MoCF_biosynth"/>
    <property type="match status" value="1"/>
</dbReference>
<dbReference type="InterPro" id="IPR008284">
    <property type="entry name" value="MoCF_biosynth_CS"/>
</dbReference>
<keyword evidence="2" id="KW-0501">Molybdenum cofactor biosynthesis</keyword>
<name>A0A7Y9S8S9_9MICC</name>
<evidence type="ECO:0000313" key="4">
    <source>
        <dbReference type="EMBL" id="NYE96725.1"/>
    </source>
</evidence>
<dbReference type="NCBIfam" id="TIGR00177">
    <property type="entry name" value="molyb_syn"/>
    <property type="match status" value="1"/>
</dbReference>
<accession>A0A7Y9S8S9</accession>
<dbReference type="PROSITE" id="PS01078">
    <property type="entry name" value="MOCF_BIOSYNTHESIS_1"/>
    <property type="match status" value="1"/>
</dbReference>
<dbReference type="Proteomes" id="UP000521748">
    <property type="component" value="Unassembled WGS sequence"/>
</dbReference>
<sequence length="158" mass="16040">MKRTAGIVVASTRAASGERADTSAPVLAKWLAEQGFTVLEPRIVPDGEPVGAAVSGLIQAGAAVVLTTGGTGLTPDDRTPEVTLPLLDREIPGLMEAIRAAGLQKTPMAALSRGYAGVASGTLVVNLPGSTGGIKDGLAVLEPLLAHALDQIEGHHEH</sequence>
<dbReference type="PANTHER" id="PTHR43764:SF1">
    <property type="entry name" value="MOLYBDOPTERIN MOLYBDOTRANSFERASE"/>
    <property type="match status" value="1"/>
</dbReference>
<dbReference type="AlphaFoldDB" id="A0A7Y9S8S9"/>